<dbReference type="InterPro" id="IPR030395">
    <property type="entry name" value="GP_PDE_dom"/>
</dbReference>
<dbReference type="EMBL" id="AAZJ01000021">
    <property type="protein sequence ID" value="EDK12894.1"/>
    <property type="molecule type" value="Genomic_DNA"/>
</dbReference>
<gene>
    <name evidence="8" type="ORF">CGSHiR3021_02945</name>
</gene>
<keyword evidence="4" id="KW-0319">Glycerol metabolism</keyword>
<evidence type="ECO:0000256" key="6">
    <source>
        <dbReference type="ARBA" id="ARBA00047512"/>
    </source>
</evidence>
<evidence type="ECO:0000256" key="5">
    <source>
        <dbReference type="ARBA" id="ARBA00022801"/>
    </source>
</evidence>
<keyword evidence="5" id="KW-0378">Hydrolase</keyword>
<proteinExistence type="inferred from homology"/>
<evidence type="ECO:0000256" key="1">
    <source>
        <dbReference type="ARBA" id="ARBA00007277"/>
    </source>
</evidence>
<dbReference type="Proteomes" id="UP000005596">
    <property type="component" value="Unassembled WGS sequence"/>
</dbReference>
<dbReference type="PANTHER" id="PTHR43620:SF7">
    <property type="entry name" value="GLYCEROPHOSPHODIESTER PHOSPHODIESTERASE GDPD5-RELATED"/>
    <property type="match status" value="1"/>
</dbReference>
<dbReference type="GO" id="GO:0006071">
    <property type="term" value="P:glycerol metabolic process"/>
    <property type="evidence" value="ECO:0007669"/>
    <property type="project" value="UniProtKB-KW"/>
</dbReference>
<evidence type="ECO:0000256" key="4">
    <source>
        <dbReference type="ARBA" id="ARBA00022798"/>
    </source>
</evidence>
<evidence type="ECO:0000313" key="9">
    <source>
        <dbReference type="Proteomes" id="UP000005596"/>
    </source>
</evidence>
<keyword evidence="3" id="KW-0732">Signal</keyword>
<dbReference type="GO" id="GO:0006629">
    <property type="term" value="P:lipid metabolic process"/>
    <property type="evidence" value="ECO:0007669"/>
    <property type="project" value="InterPro"/>
</dbReference>
<dbReference type="AlphaFoldDB" id="A4P117"/>
<reference evidence="8 9" key="1">
    <citation type="journal article" date="2007" name="Genome Biol.">
        <title>Characterization and modeling of the Haemophilus influenzae core and supragenomes based on the complete genomic sequences of Rd and 12 clinical nontypeable strains.</title>
        <authorList>
            <person name="Hogg J.S."/>
            <person name="Hu F.Z."/>
            <person name="Janto B."/>
            <person name="Boissy R."/>
            <person name="Hayes J."/>
            <person name="Keefe R."/>
            <person name="Post J.C."/>
            <person name="Ehrlich G.D."/>
        </authorList>
    </citation>
    <scope>NUCLEOTIDE SEQUENCE [LARGE SCALE GENOMIC DNA]</scope>
    <source>
        <strain evidence="8 9">22.4-21</strain>
    </source>
</reference>
<accession>A4P117</accession>
<dbReference type="GO" id="GO:0042597">
    <property type="term" value="C:periplasmic space"/>
    <property type="evidence" value="ECO:0007669"/>
    <property type="project" value="TreeGrafter"/>
</dbReference>
<comment type="catalytic activity">
    <reaction evidence="6">
        <text>a sn-glycero-3-phosphodiester + H2O = an alcohol + sn-glycerol 3-phosphate + H(+)</text>
        <dbReference type="Rhea" id="RHEA:12969"/>
        <dbReference type="ChEBI" id="CHEBI:15377"/>
        <dbReference type="ChEBI" id="CHEBI:15378"/>
        <dbReference type="ChEBI" id="CHEBI:30879"/>
        <dbReference type="ChEBI" id="CHEBI:57597"/>
        <dbReference type="ChEBI" id="CHEBI:83408"/>
        <dbReference type="EC" id="3.1.4.46"/>
    </reaction>
</comment>
<comment type="similarity">
    <text evidence="1">Belongs to the glycerophosphoryl diester phosphodiesterase family.</text>
</comment>
<sequence>MVYLQTFDFNELKRIKTELLPQMGMDLKLVQLIAYTDWKETQEKDSKGYWVNYNYDWMFKPGAMAEVVKYADGVGPGWYMLVNKEESKPDNIVYTPLVKELAKYNVEVHPYTVRKDALPAFFTDVNQMYDALLNKSGATGVFTDFPDTGVEFLKGIK</sequence>
<evidence type="ECO:0000256" key="3">
    <source>
        <dbReference type="ARBA" id="ARBA00022729"/>
    </source>
</evidence>
<name>A4P117_HAEIF</name>
<dbReference type="NCBIfam" id="NF008354">
    <property type="entry name" value="PRK11143.1"/>
    <property type="match status" value="1"/>
</dbReference>
<dbReference type="EC" id="3.1.4.46" evidence="2"/>
<dbReference type="PANTHER" id="PTHR43620">
    <property type="entry name" value="GLYCEROPHOSPHORYL DIESTER PHOSPHODIESTERASE"/>
    <property type="match status" value="1"/>
</dbReference>
<protein>
    <recommendedName>
        <fullName evidence="2">glycerophosphodiester phosphodiesterase</fullName>
        <ecNumber evidence="2">3.1.4.46</ecNumber>
    </recommendedName>
</protein>
<dbReference type="PROSITE" id="PS51704">
    <property type="entry name" value="GP_PDE"/>
    <property type="match status" value="1"/>
</dbReference>
<dbReference type="InterPro" id="IPR017946">
    <property type="entry name" value="PLC-like_Pdiesterase_TIM-brl"/>
</dbReference>
<feature type="domain" description="GP-PDE" evidence="7">
    <location>
        <begin position="1"/>
        <end position="153"/>
    </location>
</feature>
<evidence type="ECO:0000256" key="2">
    <source>
        <dbReference type="ARBA" id="ARBA00012247"/>
    </source>
</evidence>
<dbReference type="SUPFAM" id="SSF51695">
    <property type="entry name" value="PLC-like phosphodiesterases"/>
    <property type="match status" value="1"/>
</dbReference>
<dbReference type="Pfam" id="PF03009">
    <property type="entry name" value="GDPD"/>
    <property type="match status" value="1"/>
</dbReference>
<evidence type="ECO:0000259" key="7">
    <source>
        <dbReference type="PROSITE" id="PS51704"/>
    </source>
</evidence>
<dbReference type="BioCyc" id="HINF375063:G119K-2187-MONOMER"/>
<dbReference type="Gene3D" id="3.20.20.190">
    <property type="entry name" value="Phosphatidylinositol (PI) phosphodiesterase"/>
    <property type="match status" value="1"/>
</dbReference>
<organism evidence="8 9">
    <name type="scientific">Haemophilus influenzae 22.4-21</name>
    <dbReference type="NCBI Taxonomy" id="375063"/>
    <lineage>
        <taxon>Bacteria</taxon>
        <taxon>Pseudomonadati</taxon>
        <taxon>Pseudomonadota</taxon>
        <taxon>Gammaproteobacteria</taxon>
        <taxon>Pasteurellales</taxon>
        <taxon>Pasteurellaceae</taxon>
        <taxon>Haemophilus</taxon>
    </lineage>
</organism>
<dbReference type="GO" id="GO:0008889">
    <property type="term" value="F:glycerophosphodiester phosphodiesterase activity"/>
    <property type="evidence" value="ECO:0007669"/>
    <property type="project" value="UniProtKB-EC"/>
</dbReference>
<evidence type="ECO:0000313" key="8">
    <source>
        <dbReference type="EMBL" id="EDK12894.1"/>
    </source>
</evidence>